<accession>A0A1F6Y7I4</accession>
<dbReference type="CDD" id="cd00860">
    <property type="entry name" value="ThrRS_anticodon"/>
    <property type="match status" value="1"/>
</dbReference>
<protein>
    <recommendedName>
        <fullName evidence="2 11">Threonine--tRNA ligase</fullName>
        <ecNumber evidence="2 11">6.1.1.3</ecNumber>
    </recommendedName>
</protein>
<dbReference type="Pfam" id="PF03129">
    <property type="entry name" value="HGTP_anticodon"/>
    <property type="match status" value="1"/>
</dbReference>
<dbReference type="InterPro" id="IPR002320">
    <property type="entry name" value="Thr-tRNA-ligase_IIa"/>
</dbReference>
<dbReference type="Pfam" id="PF00587">
    <property type="entry name" value="tRNA-synt_2b"/>
    <property type="match status" value="1"/>
</dbReference>
<evidence type="ECO:0000313" key="13">
    <source>
        <dbReference type="EMBL" id="OGJ02296.1"/>
    </source>
</evidence>
<reference evidence="13 14" key="1">
    <citation type="journal article" date="2016" name="Nat. Commun.">
        <title>Thousands of microbial genomes shed light on interconnected biogeochemical processes in an aquifer system.</title>
        <authorList>
            <person name="Anantharaman K."/>
            <person name="Brown C.T."/>
            <person name="Hug L.A."/>
            <person name="Sharon I."/>
            <person name="Castelle C.J."/>
            <person name="Probst A.J."/>
            <person name="Thomas B.C."/>
            <person name="Singh A."/>
            <person name="Wilkins M.J."/>
            <person name="Karaoz U."/>
            <person name="Brodie E.L."/>
            <person name="Williams K.H."/>
            <person name="Hubbard S.S."/>
            <person name="Banfield J.F."/>
        </authorList>
    </citation>
    <scope>NUCLEOTIDE SEQUENCE [LARGE SCALE GENOMIC DNA]</scope>
</reference>
<dbReference type="EC" id="6.1.1.3" evidence="2 11"/>
<dbReference type="InterPro" id="IPR033728">
    <property type="entry name" value="ThrRS_core"/>
</dbReference>
<evidence type="ECO:0000256" key="9">
    <source>
        <dbReference type="ARBA" id="ARBA00023146"/>
    </source>
</evidence>
<dbReference type="SUPFAM" id="SSF52954">
    <property type="entry name" value="Class II aaRS ABD-related"/>
    <property type="match status" value="1"/>
</dbReference>
<dbReference type="GO" id="GO:0004829">
    <property type="term" value="F:threonine-tRNA ligase activity"/>
    <property type="evidence" value="ECO:0007669"/>
    <property type="project" value="UniProtKB-UniRule"/>
</dbReference>
<dbReference type="Proteomes" id="UP000178661">
    <property type="component" value="Unassembled WGS sequence"/>
</dbReference>
<dbReference type="InterPro" id="IPR036621">
    <property type="entry name" value="Anticodon-bd_dom_sf"/>
</dbReference>
<evidence type="ECO:0000313" key="14">
    <source>
        <dbReference type="Proteomes" id="UP000178661"/>
    </source>
</evidence>
<name>A0A1F6Y7I4_9BACT</name>
<dbReference type="Gene3D" id="3.40.50.800">
    <property type="entry name" value="Anticodon-binding domain"/>
    <property type="match status" value="1"/>
</dbReference>
<keyword evidence="4" id="KW-0479">Metal-binding</keyword>
<dbReference type="GO" id="GO:0046872">
    <property type="term" value="F:metal ion binding"/>
    <property type="evidence" value="ECO:0007669"/>
    <property type="project" value="UniProtKB-KW"/>
</dbReference>
<dbReference type="AlphaFoldDB" id="A0A1F6Y7I4"/>
<dbReference type="InterPro" id="IPR004154">
    <property type="entry name" value="Anticodon-bd"/>
</dbReference>
<gene>
    <name evidence="13" type="ORF">A3G98_01975</name>
</gene>
<dbReference type="PROSITE" id="PS50862">
    <property type="entry name" value="AA_TRNA_LIGASE_II"/>
    <property type="match status" value="1"/>
</dbReference>
<dbReference type="SUPFAM" id="SSF55681">
    <property type="entry name" value="Class II aaRS and biotin synthetases"/>
    <property type="match status" value="1"/>
</dbReference>
<feature type="domain" description="Aminoacyl-transfer RNA synthetases class-II family profile" evidence="12">
    <location>
        <begin position="37"/>
        <end position="307"/>
    </location>
</feature>
<dbReference type="FunFam" id="3.30.930.10:FF:000002">
    <property type="entry name" value="Threonine--tRNA ligase"/>
    <property type="match status" value="1"/>
</dbReference>
<keyword evidence="7" id="KW-0067">ATP-binding</keyword>
<comment type="caution">
    <text evidence="13">The sequence shown here is derived from an EMBL/GenBank/DDBJ whole genome shotgun (WGS) entry which is preliminary data.</text>
</comment>
<dbReference type="EMBL" id="MFVR01000002">
    <property type="protein sequence ID" value="OGJ02296.1"/>
    <property type="molecule type" value="Genomic_DNA"/>
</dbReference>
<evidence type="ECO:0000256" key="1">
    <source>
        <dbReference type="ARBA" id="ARBA00008226"/>
    </source>
</evidence>
<organism evidence="13 14">
    <name type="scientific">Candidatus Nomurabacteria bacterium RIFCSPLOWO2_12_FULL_37_8</name>
    <dbReference type="NCBI Taxonomy" id="1801793"/>
    <lineage>
        <taxon>Bacteria</taxon>
        <taxon>Candidatus Nomuraibacteriota</taxon>
    </lineage>
</organism>
<evidence type="ECO:0000256" key="7">
    <source>
        <dbReference type="ARBA" id="ARBA00022840"/>
    </source>
</evidence>
<keyword evidence="8" id="KW-0648">Protein biosynthesis</keyword>
<dbReference type="GO" id="GO:0005737">
    <property type="term" value="C:cytoplasm"/>
    <property type="evidence" value="ECO:0007669"/>
    <property type="project" value="UniProtKB-UniRule"/>
</dbReference>
<keyword evidence="6" id="KW-0862">Zinc</keyword>
<dbReference type="InterPro" id="IPR006195">
    <property type="entry name" value="aa-tRNA-synth_II"/>
</dbReference>
<evidence type="ECO:0000256" key="5">
    <source>
        <dbReference type="ARBA" id="ARBA00022741"/>
    </source>
</evidence>
<keyword evidence="5" id="KW-0547">Nucleotide-binding</keyword>
<dbReference type="InterPro" id="IPR047246">
    <property type="entry name" value="ThrRS_anticodon"/>
</dbReference>
<comment type="similarity">
    <text evidence="1">Belongs to the class-II aminoacyl-tRNA synthetase family.</text>
</comment>
<evidence type="ECO:0000256" key="3">
    <source>
        <dbReference type="ARBA" id="ARBA00022598"/>
    </source>
</evidence>
<dbReference type="GO" id="GO:0005524">
    <property type="term" value="F:ATP binding"/>
    <property type="evidence" value="ECO:0007669"/>
    <property type="project" value="UniProtKB-KW"/>
</dbReference>
<evidence type="ECO:0000256" key="6">
    <source>
        <dbReference type="ARBA" id="ARBA00022833"/>
    </source>
</evidence>
<dbReference type="GO" id="GO:0006435">
    <property type="term" value="P:threonyl-tRNA aminoacylation"/>
    <property type="evidence" value="ECO:0007669"/>
    <property type="project" value="UniProtKB-UniRule"/>
</dbReference>
<dbReference type="Gene3D" id="3.30.930.10">
    <property type="entry name" value="Bira Bifunctional Protein, Domain 2"/>
    <property type="match status" value="1"/>
</dbReference>
<dbReference type="NCBIfam" id="TIGR00418">
    <property type="entry name" value="thrS"/>
    <property type="match status" value="1"/>
</dbReference>
<keyword evidence="3 13" id="KW-0436">Ligase</keyword>
<dbReference type="PANTHER" id="PTHR11451:SF44">
    <property type="entry name" value="THREONINE--TRNA LIGASE, CHLOROPLASTIC_MITOCHONDRIAL 2"/>
    <property type="match status" value="1"/>
</dbReference>
<sequence>MEKDSEMDKNDHRIIGKELDLFTFSPLVGPGLPLWTPKGTVLREELDKFVWQLRAKHGYEGVVIPHITKKELYETSGHWDKFSLELFRITSRENKEYALKPMNCPHHTQIFARKPHSYREMPQRYAETTMVYRDEQSGELGGLTRVLSITQDDSHVFCRTNQIKEEFLKIWDIVDIFYKTFGFTLRVRLSFRDPKEPIKYLGTKEIWDMAESELRKIAEERGENYFEGPGEAALYGPKLDFMAKNSAGREWQVATIQLDMNLPERFDLTCVNEKGEKERIVMIHSAITGSLERCAAVLIEHYEGNFPLWLSPVQVKVIPVRTNHNEYAKQIFDLLKENNIRVELDDADENLGSKVRNAKTSKIPYWIVVGDKEIEADKITLESREKGQLGQISKEELVKKLLEEIKEKK</sequence>
<proteinExistence type="inferred from homology"/>
<dbReference type="InterPro" id="IPR002314">
    <property type="entry name" value="aa-tRNA-synt_IIb"/>
</dbReference>
<evidence type="ECO:0000256" key="2">
    <source>
        <dbReference type="ARBA" id="ARBA00013163"/>
    </source>
</evidence>
<evidence type="ECO:0000256" key="11">
    <source>
        <dbReference type="NCBIfam" id="TIGR00418"/>
    </source>
</evidence>
<dbReference type="CDD" id="cd00771">
    <property type="entry name" value="ThrRS_core"/>
    <property type="match status" value="1"/>
</dbReference>
<evidence type="ECO:0000259" key="12">
    <source>
        <dbReference type="PROSITE" id="PS50862"/>
    </source>
</evidence>
<keyword evidence="9" id="KW-0030">Aminoacyl-tRNA synthetase</keyword>
<dbReference type="PANTHER" id="PTHR11451">
    <property type="entry name" value="THREONINE-TRNA LIGASE"/>
    <property type="match status" value="1"/>
</dbReference>
<comment type="catalytic activity">
    <reaction evidence="10">
        <text>tRNA(Thr) + L-threonine + ATP = L-threonyl-tRNA(Thr) + AMP + diphosphate + H(+)</text>
        <dbReference type="Rhea" id="RHEA:24624"/>
        <dbReference type="Rhea" id="RHEA-COMP:9670"/>
        <dbReference type="Rhea" id="RHEA-COMP:9704"/>
        <dbReference type="ChEBI" id="CHEBI:15378"/>
        <dbReference type="ChEBI" id="CHEBI:30616"/>
        <dbReference type="ChEBI" id="CHEBI:33019"/>
        <dbReference type="ChEBI" id="CHEBI:57926"/>
        <dbReference type="ChEBI" id="CHEBI:78442"/>
        <dbReference type="ChEBI" id="CHEBI:78534"/>
        <dbReference type="ChEBI" id="CHEBI:456215"/>
        <dbReference type="EC" id="6.1.1.3"/>
    </reaction>
</comment>
<evidence type="ECO:0000256" key="8">
    <source>
        <dbReference type="ARBA" id="ARBA00022917"/>
    </source>
</evidence>
<dbReference type="FunFam" id="3.40.50.800:FF:000001">
    <property type="entry name" value="Threonine--tRNA ligase"/>
    <property type="match status" value="1"/>
</dbReference>
<evidence type="ECO:0000256" key="4">
    <source>
        <dbReference type="ARBA" id="ARBA00022723"/>
    </source>
</evidence>
<evidence type="ECO:0000256" key="10">
    <source>
        <dbReference type="ARBA" id="ARBA00049515"/>
    </source>
</evidence>
<dbReference type="InterPro" id="IPR045864">
    <property type="entry name" value="aa-tRNA-synth_II/BPL/LPL"/>
</dbReference>
<dbReference type="PRINTS" id="PR01047">
    <property type="entry name" value="TRNASYNTHTHR"/>
</dbReference>